<keyword evidence="2" id="KW-0732">Signal</keyword>
<keyword evidence="1" id="KW-0812">Transmembrane</keyword>
<keyword evidence="1" id="KW-1133">Transmembrane helix</keyword>
<name>A0A7S0ESG0_9EUKA</name>
<feature type="chain" id="PRO_5031326019" evidence="2">
    <location>
        <begin position="16"/>
        <end position="282"/>
    </location>
</feature>
<dbReference type="AlphaFoldDB" id="A0A7S0ESG0"/>
<evidence type="ECO:0000256" key="2">
    <source>
        <dbReference type="SAM" id="SignalP"/>
    </source>
</evidence>
<feature type="signal peptide" evidence="2">
    <location>
        <begin position="1"/>
        <end position="15"/>
    </location>
</feature>
<proteinExistence type="predicted"/>
<evidence type="ECO:0000313" key="3">
    <source>
        <dbReference type="EMBL" id="CAD8493534.1"/>
    </source>
</evidence>
<dbReference type="EMBL" id="HBEP01022363">
    <property type="protein sequence ID" value="CAD8493534.1"/>
    <property type="molecule type" value="Transcribed_RNA"/>
</dbReference>
<organism evidence="3">
    <name type="scientific">Phaeocystis antarctica</name>
    <dbReference type="NCBI Taxonomy" id="33657"/>
    <lineage>
        <taxon>Eukaryota</taxon>
        <taxon>Haptista</taxon>
        <taxon>Haptophyta</taxon>
        <taxon>Prymnesiophyceae</taxon>
        <taxon>Phaeocystales</taxon>
        <taxon>Phaeocystaceae</taxon>
        <taxon>Phaeocystis</taxon>
    </lineage>
</organism>
<reference evidence="3" key="1">
    <citation type="submission" date="2021-01" db="EMBL/GenBank/DDBJ databases">
        <authorList>
            <person name="Corre E."/>
            <person name="Pelletier E."/>
            <person name="Niang G."/>
            <person name="Scheremetjew M."/>
            <person name="Finn R."/>
            <person name="Kale V."/>
            <person name="Holt S."/>
            <person name="Cochrane G."/>
            <person name="Meng A."/>
            <person name="Brown T."/>
            <person name="Cohen L."/>
        </authorList>
    </citation>
    <scope>NUCLEOTIDE SEQUENCE</scope>
    <source>
        <strain evidence="3">CCMP1374</strain>
    </source>
</reference>
<keyword evidence="1" id="KW-0472">Membrane</keyword>
<sequence>MLFVGAMLLRSAVSGQRCWMHGPDSPSPHRAKRYGPFLLQQLAACLVIADPLRHVLFDVGLWAGCSNNPTYARINSTDAFPSGCYDSSYQYRCTVPCCVPTWKATRNATTEYAWSPPQSQLPQLATLRPDGTIYLPSGYAATQQPWEVFKPGALLWESGLAHAGAGGGLSDADCEHGANSATGYCFLVDEATPMSYADRLKLLPLKDAAKPFDAETNPHECNCNQCSPSETMSHLAPLGILFTLVFTYTGFLLLAMAVAWNANIAQKLRGMRAKWQALRGRV</sequence>
<accession>A0A7S0ESG0</accession>
<protein>
    <submittedName>
        <fullName evidence="3">Uncharacterized protein</fullName>
    </submittedName>
</protein>
<feature type="transmembrane region" description="Helical" evidence="1">
    <location>
        <begin position="235"/>
        <end position="262"/>
    </location>
</feature>
<evidence type="ECO:0000256" key="1">
    <source>
        <dbReference type="SAM" id="Phobius"/>
    </source>
</evidence>
<gene>
    <name evidence="3" type="ORF">PANT1444_LOCUS12538</name>
</gene>